<keyword evidence="2" id="KW-0547">Nucleotide-binding</keyword>
<dbReference type="EMBL" id="UZAE01003581">
    <property type="protein sequence ID" value="VDO00610.1"/>
    <property type="molecule type" value="Genomic_DNA"/>
</dbReference>
<gene>
    <name evidence="8" type="ORF">HNAJ_LOCUS4750</name>
</gene>
<dbReference type="InterPro" id="IPR011545">
    <property type="entry name" value="DEAD/DEAH_box_helicase_dom"/>
</dbReference>
<dbReference type="CDD" id="cd17917">
    <property type="entry name" value="DEXHc_RHA-like"/>
    <property type="match status" value="1"/>
</dbReference>
<dbReference type="GO" id="GO:0005737">
    <property type="term" value="C:cytoplasm"/>
    <property type="evidence" value="ECO:0007669"/>
    <property type="project" value="TreeGrafter"/>
</dbReference>
<proteinExistence type="predicted"/>
<dbReference type="EC" id="3.6.4.13" evidence="1"/>
<dbReference type="Pfam" id="PF00270">
    <property type="entry name" value="DEAD"/>
    <property type="match status" value="1"/>
</dbReference>
<dbReference type="Gene3D" id="3.40.50.300">
    <property type="entry name" value="P-loop containing nucleotide triphosphate hydrolases"/>
    <property type="match status" value="2"/>
</dbReference>
<dbReference type="GO" id="GO:0016787">
    <property type="term" value="F:hydrolase activity"/>
    <property type="evidence" value="ECO:0007669"/>
    <property type="project" value="UniProtKB-KW"/>
</dbReference>
<accession>A0A0R3TCG3</accession>
<evidence type="ECO:0000256" key="6">
    <source>
        <dbReference type="ARBA" id="ARBA00047984"/>
    </source>
</evidence>
<keyword evidence="4" id="KW-0347">Helicase</keyword>
<keyword evidence="9" id="KW-1185">Reference proteome</keyword>
<name>A0A0R3TCG3_RODNA</name>
<evidence type="ECO:0000313" key="10">
    <source>
        <dbReference type="WBParaSite" id="HNAJ_0000475201-mRNA-1"/>
    </source>
</evidence>
<dbReference type="AlphaFoldDB" id="A0A0R3TCG3"/>
<dbReference type="GO" id="GO:0005634">
    <property type="term" value="C:nucleus"/>
    <property type="evidence" value="ECO:0007669"/>
    <property type="project" value="TreeGrafter"/>
</dbReference>
<keyword evidence="5" id="KW-0067">ATP-binding</keyword>
<reference evidence="10" key="1">
    <citation type="submission" date="2017-02" db="UniProtKB">
        <authorList>
            <consortium name="WormBaseParasite"/>
        </authorList>
    </citation>
    <scope>IDENTIFICATION</scope>
</reference>
<organism evidence="10">
    <name type="scientific">Rodentolepis nana</name>
    <name type="common">Dwarf tapeworm</name>
    <name type="synonym">Hymenolepis nana</name>
    <dbReference type="NCBI Taxonomy" id="102285"/>
    <lineage>
        <taxon>Eukaryota</taxon>
        <taxon>Metazoa</taxon>
        <taxon>Spiralia</taxon>
        <taxon>Lophotrochozoa</taxon>
        <taxon>Platyhelminthes</taxon>
        <taxon>Cestoda</taxon>
        <taxon>Eucestoda</taxon>
        <taxon>Cyclophyllidea</taxon>
        <taxon>Hymenolepididae</taxon>
        <taxon>Rodentolepis</taxon>
    </lineage>
</organism>
<dbReference type="WBParaSite" id="HNAJ_0000475201-mRNA-1">
    <property type="protein sequence ID" value="HNAJ_0000475201-mRNA-1"/>
    <property type="gene ID" value="HNAJ_0000475201"/>
</dbReference>
<evidence type="ECO:0000256" key="1">
    <source>
        <dbReference type="ARBA" id="ARBA00012552"/>
    </source>
</evidence>
<evidence type="ECO:0000313" key="9">
    <source>
        <dbReference type="Proteomes" id="UP000278807"/>
    </source>
</evidence>
<dbReference type="PANTHER" id="PTHR18934:SF237">
    <property type="entry name" value="ATP-DEPENDENT DNA_RNA HELICASE DHX36"/>
    <property type="match status" value="1"/>
</dbReference>
<dbReference type="GO" id="GO:0003724">
    <property type="term" value="F:RNA helicase activity"/>
    <property type="evidence" value="ECO:0007669"/>
    <property type="project" value="UniProtKB-EC"/>
</dbReference>
<dbReference type="PROSITE" id="PS51192">
    <property type="entry name" value="HELICASE_ATP_BIND_1"/>
    <property type="match status" value="1"/>
</dbReference>
<evidence type="ECO:0000313" key="8">
    <source>
        <dbReference type="EMBL" id="VDO00610.1"/>
    </source>
</evidence>
<keyword evidence="3" id="KW-0378">Hydrolase</keyword>
<dbReference type="InterPro" id="IPR014001">
    <property type="entry name" value="Helicase_ATP-bd"/>
</dbReference>
<evidence type="ECO:0000259" key="7">
    <source>
        <dbReference type="PROSITE" id="PS51192"/>
    </source>
</evidence>
<dbReference type="OrthoDB" id="5600252at2759"/>
<dbReference type="PANTHER" id="PTHR18934">
    <property type="entry name" value="ATP-DEPENDENT RNA HELICASE"/>
    <property type="match status" value="1"/>
</dbReference>
<dbReference type="SMART" id="SM00487">
    <property type="entry name" value="DEXDc"/>
    <property type="match status" value="1"/>
</dbReference>
<dbReference type="GO" id="GO:0005524">
    <property type="term" value="F:ATP binding"/>
    <property type="evidence" value="ECO:0007669"/>
    <property type="project" value="UniProtKB-KW"/>
</dbReference>
<protein>
    <recommendedName>
        <fullName evidence="1">RNA helicase</fullName>
        <ecNumber evidence="1">3.6.4.13</ecNumber>
    </recommendedName>
</protein>
<dbReference type="Proteomes" id="UP000278807">
    <property type="component" value="Unassembled WGS sequence"/>
</dbReference>
<feature type="domain" description="Helicase ATP-binding" evidence="7">
    <location>
        <begin position="105"/>
        <end position="274"/>
    </location>
</feature>
<dbReference type="FunFam" id="3.40.50.300:FF:000500">
    <property type="entry name" value="ATP-dependent RNA helicase DHX29"/>
    <property type="match status" value="1"/>
</dbReference>
<dbReference type="InterPro" id="IPR027417">
    <property type="entry name" value="P-loop_NTPase"/>
</dbReference>
<evidence type="ECO:0000256" key="4">
    <source>
        <dbReference type="ARBA" id="ARBA00022806"/>
    </source>
</evidence>
<sequence>MAIVVKEVEKQGAFSPKKKKSKCQPTASPTNVIEILEERDFDEALVDDAEQEAATALNFVNLQKNGELDRKLREDMTRKLLSQPYKSMNCNRKQLPTFVKKQEFLDLVDRNQVVVISGETGSGKTTQLPQYLLEHAVLRDNGSCTRIVVTQPRRISAISVAERVASERGESLGMDIGYQIRLDSKFPARPQGSILFCTTGVVLQWFHSDPLLQSVSHIVVDEVHEREMLGDFLIAMLKRILPLRPDLRVILMSATMNSLKFSEFFGNCPHLEIPGRTFPVESLFLEEVLRKTGYQMPMDALQRFERFNQRQSKYRSGLGLGSKQFLSAMDINVCAPPEFIAAVIDYIARRCDPGAILVFVPGIGEIKDVMKELRRIDGQFYGNGHGSSAVLYPLHSRLTMANQCAVFGKPPHGKRKIVIATNIAETRKVFIPLPLKINPTV</sequence>
<evidence type="ECO:0000256" key="5">
    <source>
        <dbReference type="ARBA" id="ARBA00022840"/>
    </source>
</evidence>
<dbReference type="PROSITE" id="PS00690">
    <property type="entry name" value="DEAH_ATP_HELICASE"/>
    <property type="match status" value="1"/>
</dbReference>
<evidence type="ECO:0000256" key="3">
    <source>
        <dbReference type="ARBA" id="ARBA00022801"/>
    </source>
</evidence>
<comment type="catalytic activity">
    <reaction evidence="6">
        <text>ATP + H2O = ADP + phosphate + H(+)</text>
        <dbReference type="Rhea" id="RHEA:13065"/>
        <dbReference type="ChEBI" id="CHEBI:15377"/>
        <dbReference type="ChEBI" id="CHEBI:15378"/>
        <dbReference type="ChEBI" id="CHEBI:30616"/>
        <dbReference type="ChEBI" id="CHEBI:43474"/>
        <dbReference type="ChEBI" id="CHEBI:456216"/>
        <dbReference type="EC" id="3.6.4.13"/>
    </reaction>
</comment>
<dbReference type="InterPro" id="IPR002464">
    <property type="entry name" value="DNA/RNA_helicase_DEAH_CS"/>
</dbReference>
<evidence type="ECO:0000256" key="2">
    <source>
        <dbReference type="ARBA" id="ARBA00022741"/>
    </source>
</evidence>
<dbReference type="GO" id="GO:0003678">
    <property type="term" value="F:DNA helicase activity"/>
    <property type="evidence" value="ECO:0007669"/>
    <property type="project" value="TreeGrafter"/>
</dbReference>
<dbReference type="GO" id="GO:0002151">
    <property type="term" value="F:G-quadruplex RNA binding"/>
    <property type="evidence" value="ECO:0007669"/>
    <property type="project" value="TreeGrafter"/>
</dbReference>
<reference evidence="8 9" key="2">
    <citation type="submission" date="2018-11" db="EMBL/GenBank/DDBJ databases">
        <authorList>
            <consortium name="Pathogen Informatics"/>
        </authorList>
    </citation>
    <scope>NUCLEOTIDE SEQUENCE [LARGE SCALE GENOMIC DNA]</scope>
</reference>
<dbReference type="STRING" id="102285.A0A0R3TCG3"/>
<dbReference type="SUPFAM" id="SSF52540">
    <property type="entry name" value="P-loop containing nucleoside triphosphate hydrolases"/>
    <property type="match status" value="1"/>
</dbReference>